<accession>E8MYK9</accession>
<dbReference type="Gene3D" id="1.25.40.10">
    <property type="entry name" value="Tetratricopeptide repeat domain"/>
    <property type="match status" value="1"/>
</dbReference>
<dbReference type="RefSeq" id="WP_013560712.1">
    <property type="nucleotide sequence ID" value="NC_014960.1"/>
</dbReference>
<organism evidence="3 4">
    <name type="scientific">Anaerolinea thermophila (strain DSM 14523 / JCM 11388 / NBRC 100420 / UNI-1)</name>
    <dbReference type="NCBI Taxonomy" id="926569"/>
    <lineage>
        <taxon>Bacteria</taxon>
        <taxon>Bacillati</taxon>
        <taxon>Chloroflexota</taxon>
        <taxon>Anaerolineae</taxon>
        <taxon>Anaerolineales</taxon>
        <taxon>Anaerolineaceae</taxon>
        <taxon>Anaerolinea</taxon>
    </lineage>
</organism>
<evidence type="ECO:0000256" key="1">
    <source>
        <dbReference type="SAM" id="MobiDB-lite"/>
    </source>
</evidence>
<gene>
    <name evidence="3" type="ordered locus">ANT_23190</name>
</gene>
<dbReference type="STRING" id="926569.ANT_23190"/>
<dbReference type="InterPro" id="IPR019734">
    <property type="entry name" value="TPR_rpt"/>
</dbReference>
<keyword evidence="4" id="KW-1185">Reference proteome</keyword>
<dbReference type="OrthoDB" id="147016at2"/>
<dbReference type="KEGG" id="atm:ANT_23190"/>
<evidence type="ECO:0000259" key="2">
    <source>
        <dbReference type="Pfam" id="PF13529"/>
    </source>
</evidence>
<dbReference type="SUPFAM" id="SSF48452">
    <property type="entry name" value="TPR-like"/>
    <property type="match status" value="1"/>
</dbReference>
<dbReference type="Gene3D" id="3.90.70.10">
    <property type="entry name" value="Cysteine proteinases"/>
    <property type="match status" value="1"/>
</dbReference>
<dbReference type="Proteomes" id="UP000008922">
    <property type="component" value="Chromosome"/>
</dbReference>
<feature type="region of interest" description="Disordered" evidence="1">
    <location>
        <begin position="58"/>
        <end position="85"/>
    </location>
</feature>
<dbReference type="AlphaFoldDB" id="E8MYK9"/>
<dbReference type="Pfam" id="PF13529">
    <property type="entry name" value="Peptidase_C39_2"/>
    <property type="match status" value="1"/>
</dbReference>
<feature type="domain" description="Peptidase C39-like" evidence="2">
    <location>
        <begin position="114"/>
        <end position="239"/>
    </location>
</feature>
<evidence type="ECO:0000313" key="3">
    <source>
        <dbReference type="EMBL" id="BAJ64345.1"/>
    </source>
</evidence>
<dbReference type="SMART" id="SM00028">
    <property type="entry name" value="TPR"/>
    <property type="match status" value="2"/>
</dbReference>
<dbReference type="InterPro" id="IPR011990">
    <property type="entry name" value="TPR-like_helical_dom_sf"/>
</dbReference>
<dbReference type="eggNOG" id="COG0457">
    <property type="taxonomic scope" value="Bacteria"/>
</dbReference>
<reference evidence="3 4" key="1">
    <citation type="submission" date="2010-12" db="EMBL/GenBank/DDBJ databases">
        <title>Whole genome sequence of Anaerolinea thermophila UNI-1.</title>
        <authorList>
            <person name="Narita-Yamada S."/>
            <person name="Kishi E."/>
            <person name="Watanabe Y."/>
            <person name="Takasaki K."/>
            <person name="Ankai A."/>
            <person name="Oguchi A."/>
            <person name="Fukui S."/>
            <person name="Takahashi M."/>
            <person name="Yashiro I."/>
            <person name="Hosoyama A."/>
            <person name="Sekiguchi Y."/>
            <person name="Hanada S."/>
            <person name="Fujita N."/>
        </authorList>
    </citation>
    <scope>NUCLEOTIDE SEQUENCE [LARGE SCALE GENOMIC DNA]</scope>
    <source>
        <strain evidence="4">DSM 14523 / JCM 11388 / NBRC 100420 / UNI-1</strain>
    </source>
</reference>
<dbReference type="InterPro" id="IPR039564">
    <property type="entry name" value="Peptidase_C39-like"/>
</dbReference>
<sequence length="434" mass="49363">MRRFLKLLSGIIIVLLIGGLVSLAVPPVRERVFWHADQWRIRLQYALRPPEKEVFIPQEQPRLTPTALNTEDGAAPEPSATPLPTATLQPEVALDTPVPTPTPRVLPASVRLDGVKYFDQHGLWNYCAPANLAMALSFWGWNGDRTDVGKWVKPFEKDKNVMPYELADYVREQTQLSVIQRYGGTLETLKTLISGGFPVLIEKGAYMTDLSGKVSWMGHYAVVNGYDDAKGEFLTQDSYYEANYPIPYQELESQWRSFNFVFLVIYPPERENEVLELLGPLADEEQALRQALARASDELYRLDGIDQFFAWFNRGTSMVGLKDFLGASAAYDEAFRLYPSLPETRRPWRMLWYQTGPYFAYYYTGRYADLQSLATQTIESASEPYLEESFYWRAKAREALGDTEGAIQDLKTSLQYHPNFSPSVAALQNLGVMP</sequence>
<name>E8MYK9_ANATU</name>
<evidence type="ECO:0000313" key="4">
    <source>
        <dbReference type="Proteomes" id="UP000008922"/>
    </source>
</evidence>
<dbReference type="HOGENOM" id="CLU_051627_0_0_0"/>
<dbReference type="EMBL" id="AP012029">
    <property type="protein sequence ID" value="BAJ64345.1"/>
    <property type="molecule type" value="Genomic_DNA"/>
</dbReference>
<protein>
    <recommendedName>
        <fullName evidence="2">Peptidase C39-like domain-containing protein</fullName>
    </recommendedName>
</protein>
<dbReference type="InParanoid" id="E8MYK9"/>
<proteinExistence type="predicted"/>